<dbReference type="InterPro" id="IPR033116">
    <property type="entry name" value="TRYPSIN_SER"/>
</dbReference>
<dbReference type="RefSeq" id="XP_029709056.2">
    <property type="nucleotide sequence ID" value="XM_029853196.2"/>
</dbReference>
<dbReference type="EnsemblMetazoa" id="AALFPA23_008707.R11821">
    <property type="protein sequence ID" value="AALFPA23_008707.P11821"/>
    <property type="gene ID" value="AALFPA23_008707"/>
</dbReference>
<dbReference type="SUPFAM" id="SSF50494">
    <property type="entry name" value="Trypsin-like serine proteases"/>
    <property type="match status" value="1"/>
</dbReference>
<dbReference type="GeneID" id="109417777"/>
<evidence type="ECO:0000256" key="5">
    <source>
        <dbReference type="SAM" id="SignalP"/>
    </source>
</evidence>
<dbReference type="InterPro" id="IPR043504">
    <property type="entry name" value="Peptidase_S1_PA_chymotrypsin"/>
</dbReference>
<evidence type="ECO:0000259" key="6">
    <source>
        <dbReference type="PROSITE" id="PS50240"/>
    </source>
</evidence>
<feature type="region of interest" description="Disordered" evidence="4">
    <location>
        <begin position="119"/>
        <end position="154"/>
    </location>
</feature>
<organism evidence="7 8">
    <name type="scientific">Aedes albopictus</name>
    <name type="common">Asian tiger mosquito</name>
    <name type="synonym">Stegomyia albopicta</name>
    <dbReference type="NCBI Taxonomy" id="7160"/>
    <lineage>
        <taxon>Eukaryota</taxon>
        <taxon>Metazoa</taxon>
        <taxon>Ecdysozoa</taxon>
        <taxon>Arthropoda</taxon>
        <taxon>Hexapoda</taxon>
        <taxon>Insecta</taxon>
        <taxon>Pterygota</taxon>
        <taxon>Neoptera</taxon>
        <taxon>Endopterygota</taxon>
        <taxon>Diptera</taxon>
        <taxon>Nematocera</taxon>
        <taxon>Culicoidea</taxon>
        <taxon>Culicidae</taxon>
        <taxon>Culicinae</taxon>
        <taxon>Aedini</taxon>
        <taxon>Aedes</taxon>
        <taxon>Stegomyia</taxon>
    </lineage>
</organism>
<reference evidence="8" key="1">
    <citation type="journal article" date="2015" name="Proc. Natl. Acad. Sci. U.S.A.">
        <title>Genome sequence of the Asian Tiger mosquito, Aedes albopictus, reveals insights into its biology, genetics, and evolution.</title>
        <authorList>
            <person name="Chen X.G."/>
            <person name="Jiang X."/>
            <person name="Gu J."/>
            <person name="Xu M."/>
            <person name="Wu Y."/>
            <person name="Deng Y."/>
            <person name="Zhang C."/>
            <person name="Bonizzoni M."/>
            <person name="Dermauw W."/>
            <person name="Vontas J."/>
            <person name="Armbruster P."/>
            <person name="Huang X."/>
            <person name="Yang Y."/>
            <person name="Zhang H."/>
            <person name="He W."/>
            <person name="Peng H."/>
            <person name="Liu Y."/>
            <person name="Wu K."/>
            <person name="Chen J."/>
            <person name="Lirakis M."/>
            <person name="Topalis P."/>
            <person name="Van Leeuwen T."/>
            <person name="Hall A.B."/>
            <person name="Jiang X."/>
            <person name="Thorpe C."/>
            <person name="Mueller R.L."/>
            <person name="Sun C."/>
            <person name="Waterhouse R.M."/>
            <person name="Yan G."/>
            <person name="Tu Z.J."/>
            <person name="Fang X."/>
            <person name="James A.A."/>
        </authorList>
    </citation>
    <scope>NUCLEOTIDE SEQUENCE [LARGE SCALE GENOMIC DNA]</scope>
    <source>
        <strain evidence="8">Foshan</strain>
    </source>
</reference>
<dbReference type="RefSeq" id="XP_029709057.2">
    <property type="nucleotide sequence ID" value="XM_029853197.2"/>
</dbReference>
<dbReference type="InterPro" id="IPR009003">
    <property type="entry name" value="Peptidase_S1_PA"/>
</dbReference>
<protein>
    <recommendedName>
        <fullName evidence="6">Peptidase S1 domain-containing protein</fullName>
    </recommendedName>
</protein>
<comment type="similarity">
    <text evidence="2">Belongs to the peptidase S1 family. CLIP subfamily.</text>
</comment>
<reference evidence="7" key="2">
    <citation type="submission" date="2025-05" db="UniProtKB">
        <authorList>
            <consortium name="EnsemblMetazoa"/>
        </authorList>
    </citation>
    <scope>IDENTIFICATION</scope>
    <source>
        <strain evidence="7">Foshan</strain>
    </source>
</reference>
<keyword evidence="8" id="KW-1185">Reference proteome</keyword>
<dbReference type="SMART" id="SM00020">
    <property type="entry name" value="Tryp_SPc"/>
    <property type="match status" value="1"/>
</dbReference>
<dbReference type="Pfam" id="PF00089">
    <property type="entry name" value="Trypsin"/>
    <property type="match status" value="1"/>
</dbReference>
<feature type="chain" id="PRO_5045023543" description="Peptidase S1 domain-containing protein" evidence="5">
    <location>
        <begin position="22"/>
        <end position="933"/>
    </location>
</feature>
<dbReference type="RefSeq" id="XP_062706299.1">
    <property type="nucleotide sequence ID" value="XM_062850315.1"/>
</dbReference>
<keyword evidence="3" id="KW-0378">Hydrolase</keyword>
<proteinExistence type="inferred from homology"/>
<evidence type="ECO:0000313" key="8">
    <source>
        <dbReference type="Proteomes" id="UP000069940"/>
    </source>
</evidence>
<evidence type="ECO:0000256" key="1">
    <source>
        <dbReference type="ARBA" id="ARBA00023157"/>
    </source>
</evidence>
<keyword evidence="3" id="KW-0720">Serine protease</keyword>
<feature type="compositionally biased region" description="Polar residues" evidence="4">
    <location>
        <begin position="309"/>
        <end position="326"/>
    </location>
</feature>
<dbReference type="PROSITE" id="PS00134">
    <property type="entry name" value="TRYPSIN_HIS"/>
    <property type="match status" value="1"/>
</dbReference>
<dbReference type="PANTHER" id="PTHR24252:SF20">
    <property type="entry name" value="LOW QUALITY PROTEIN: TRANSMEMBRANE PROTEASE SERINE 6"/>
    <property type="match status" value="1"/>
</dbReference>
<feature type="domain" description="Peptidase S1" evidence="6">
    <location>
        <begin position="689"/>
        <end position="927"/>
    </location>
</feature>
<dbReference type="EnsemblMetazoa" id="AALFPA23_008707.R11816">
    <property type="protein sequence ID" value="AALFPA23_008707.P11816"/>
    <property type="gene ID" value="AALFPA23_008707"/>
</dbReference>
<dbReference type="Proteomes" id="UP000069940">
    <property type="component" value="Unassembled WGS sequence"/>
</dbReference>
<feature type="compositionally biased region" description="Low complexity" evidence="4">
    <location>
        <begin position="550"/>
        <end position="571"/>
    </location>
</feature>
<keyword evidence="3" id="KW-0645">Protease</keyword>
<keyword evidence="1" id="KW-1015">Disulfide bond</keyword>
<dbReference type="Gene3D" id="2.40.10.10">
    <property type="entry name" value="Trypsin-like serine proteases"/>
    <property type="match status" value="1"/>
</dbReference>
<keyword evidence="5" id="KW-0732">Signal</keyword>
<feature type="signal peptide" evidence="5">
    <location>
        <begin position="1"/>
        <end position="21"/>
    </location>
</feature>
<dbReference type="EnsemblMetazoa" id="AALFPA23_008707.R11820">
    <property type="protein sequence ID" value="AALFPA23_008707.P11820"/>
    <property type="gene ID" value="AALFPA23_008707"/>
</dbReference>
<dbReference type="InterPro" id="IPR001254">
    <property type="entry name" value="Trypsin_dom"/>
</dbReference>
<evidence type="ECO:0000256" key="3">
    <source>
        <dbReference type="RuleBase" id="RU363034"/>
    </source>
</evidence>
<evidence type="ECO:0000256" key="4">
    <source>
        <dbReference type="SAM" id="MobiDB-lite"/>
    </source>
</evidence>
<name>A0ABM1YFK6_AEDAL</name>
<dbReference type="CDD" id="cd00190">
    <property type="entry name" value="Tryp_SPc"/>
    <property type="match status" value="1"/>
</dbReference>
<dbReference type="InterPro" id="IPR001314">
    <property type="entry name" value="Peptidase_S1A"/>
</dbReference>
<dbReference type="PANTHER" id="PTHR24252">
    <property type="entry name" value="ACROSIN-RELATED"/>
    <property type="match status" value="1"/>
</dbReference>
<accession>A0ABM1YFK6</accession>
<feature type="region of interest" description="Disordered" evidence="4">
    <location>
        <begin position="296"/>
        <end position="326"/>
    </location>
</feature>
<dbReference type="PROSITE" id="PS50240">
    <property type="entry name" value="TRYPSIN_DOM"/>
    <property type="match status" value="1"/>
</dbReference>
<feature type="region of interest" description="Disordered" evidence="4">
    <location>
        <begin position="543"/>
        <end position="578"/>
    </location>
</feature>
<sequence length="933" mass="102929">MLGPTKWRLLTIVAGILLAHAIESPSSKSNKLKGQVRTFTNPDLGLRIEQIEPWGSRTITSRNLLVPHETFSNIDNVRYIDSRTASSRLLRNTFGAFRFAEPNQPYPVPLQQPILPQQRRAKTFQNRRSDDGSHQPGVRLVQPDPSQLQPNAEPLPEPLALYQDEDPYILGLQNVTKSRSMRYKLIPIGYFYQEPNSPPVLTPIQNTQPPKVTQNDEPHHVVFPTNNPQQDPAAIDPQTNSSQSDFNTMGARRSGIQFPPGPYKVANTFTPQGYSEDNFAFTENLGVYHRPVHTAEDYDEQDPYDTRQQRSPTAAPTTQDPDSTEISRNMYATRYFRDFPRPSPTPLDLRPAESLVRPSRLIEFPGVVNVKQPFRDDVTKFGDVNGPITAVQRPYIDYGDGKRYRAYDPNYFVSSPYQPNQPYFPSKLYTEPSQKIYQPPWKSSRSPRVVFPQGGDLTGPSGFGIDNVVFRDQNFGLNELAAIQDVRNEFNQDDITDEPSTSKDRVDLAIYRPYVIPPTIQNPYPVSKAHSVSKLPNYRVVYPPKRASRSKASSSATTSTTTTTTTTHNAVGGEGGSGGIGGNVAGGGAGGAGVGGGYRGGVRSEMQCQHEGGTCEFFLLCWMSGGLLQGSCGGLLKGCCHRTAKSANIGIDTGNTVDLTNLPNYDYGPIQNDPSCGISLAKQTAQRRIVGGDDAGFGSFPWQAYIRIGSSRCGGSLISRRHVVTAGHCVARATPRQVHVTLGDYVINSAVEPLPAYTFGVRSINVHPYFKFTPQADRFDVAVLTLERTVHFMPHIAPICLPEKNEDFLGKFGWAAGWGALNPGSRLRPKTLQAVDVPVLDNRVCERWHRSNGINVVIYPEMLCAGYRGGGKDSCQGDSGGPLMHEKSGRWYLIGIVSAGYSCATRGQPGIYHRVANTVDWISHIVQVSQQQQ</sequence>
<dbReference type="InterPro" id="IPR018114">
    <property type="entry name" value="TRYPSIN_HIS"/>
</dbReference>
<evidence type="ECO:0000313" key="7">
    <source>
        <dbReference type="EnsemblMetazoa" id="AALFPA23_008707.P11821"/>
    </source>
</evidence>
<dbReference type="PRINTS" id="PR00722">
    <property type="entry name" value="CHYMOTRYPSIN"/>
</dbReference>
<evidence type="ECO:0000256" key="2">
    <source>
        <dbReference type="ARBA" id="ARBA00024195"/>
    </source>
</evidence>
<dbReference type="PROSITE" id="PS00135">
    <property type="entry name" value="TRYPSIN_SER"/>
    <property type="match status" value="1"/>
</dbReference>